<name>A0A2S4PZP9_9PEZI</name>
<dbReference type="Pfam" id="PF00501">
    <property type="entry name" value="AMP-binding"/>
    <property type="match status" value="1"/>
</dbReference>
<dbReference type="Pfam" id="PF00550">
    <property type="entry name" value="PP-binding"/>
    <property type="match status" value="1"/>
</dbReference>
<sequence>MNVLHPMLNTTPHTYCGEARLDEEYLAFRFLERSGEIFLYDYWISHIQGTKDIFGCFENLLNSISRSNHSSLPSATCFLVVLKRNHGSWLKMDVIDTYIRVRQNISKPNELAVNQHVSNALAQDLEETVNEYTKSPASLFTTSDSPALIDPLSKKSISHHELCSFIKNFRIPIRSGGLSSGKPTVAIALPNGFTLGLACLAVSCHYIAAPVDISGGASQLQRDIELIQPQVILSRSEDVKKLRLDQEWMKINKITLFVLDQDSRMTFTVRRLEDSTTENLEDCYPSYGIDVAFLLLTSGTSGTKKVVPVSTLSLLTGTSCIITSWGLRSQDVCINMMPLNHIGGLVRNLFAPVLSGGSTILCPVFDPNLFWDLVTGGKGTWYYASPSMHTSILSEKDFREKISYKKNIRLVCNASGALLPSLAIRLRDVFDCTVLPSYGMTECMPISTPPLNYNLERPGTSGISCGPDVAILNNDGTPLTTGEIGHIHVRGGPTFAGYLHNGKIDTESHSESGWFNTGDLGYLDSDGYLFLTGRSKEVINRGGEIISPFEIEEAIILASNTNSSPLYQRIKAVLAFSAPHYMLQEVVGVIIVPQEGKLRPDLRTLHTSLKDVLHKSKLPALIVYMDRLPTNNNKIVRVKLSERMGLEPIRENTGYFEKHFNATCPPLNSSLDKKIDKIMCSIDAQQIEDTIIHYLGANIDLYVREKSQNGLAEVIIFLGKDCVLKGGFKESIINHIQENLHDYQVPADIFFLDSPIPRNDSAIINEIELEKIINSKNSTIKFSEIQFKIVSAISNVLDIPTHVIELDSDFFQLGGDSLSAGRLLSILRRDYQIRIPIHHLFTTSKVRDLSELVEKLDSVKELHPETDFSSLKVQKMRKEKTYSNTSPILLIIQLLPIILFYPLKLAFWFTMFIYTLSFLSRSWRDTHLAARYITLVVAITVSSISCQIAAPMLGIMLKWIIIGRYKAGNYPMWGIYHTRWWIVDKILLVCGKGIFEYTRVSMLMYYRALGARIGRGVVIEPYTQLGEYDLLKINDNVHLNHCICRPFACESNTRIFLSEIRIGRNSSIGLKSHVAPGSFIPANTFIGPNTSTYEKDDPIEDHRGNTNGKLPEPHFLLRLFAVIPLQLIVLLISSLPWMIALIGVIESKPAGNARLGVLTIIRWWALPRRIAFHYLAVLCHVLLSPLIRFACIVFIKILLDKICGKKMSCSIKNLTSLEIFRTGVMDALEPIESFHMATKLFGSHYEATSIAARALGAKVGKRVYWPGTGPHIEDFDLLDIGDDVVFGSRSFLMTRDGHGSLGIKIEAGAMIADRVVLSPGTIIGYRAVMGSGATTQRKQFCPPNSVWIGKKNGKAVCLTQAWQSNLNQGDKNLNSSVLSEKSGMYNLEAAVSIKSSKEGTCINNQELLIEAKDDVIESLSKSKIKSSLPNSSASRDIPIVDGEETISPFGRAFYNHDAPYYVFTMPIIIFYTMLVTAVTRIFWDTNIIANLLLFVLLKYTTILERRPARSFVIYSFNASFISLLLIVKSLFALMIVIAAKWIIIGRRKTGNYDWDKSSYCQRWKLFLSIESLRSRCFGGHGVLGMITGTYYIVLYYRLLGAKIGSNTAIFAGGPPSAYLTEPDLLTLGNRVAIDDASLVAHINSRGNFDLRSLSVEDGAVMRSGSRLLSGACMGRESVLLEHTLIMAGDRADDELVYQGWPAE</sequence>
<organism evidence="3 4">
    <name type="scientific">Erysiphe pulchra</name>
    <dbReference type="NCBI Taxonomy" id="225359"/>
    <lineage>
        <taxon>Eukaryota</taxon>
        <taxon>Fungi</taxon>
        <taxon>Dikarya</taxon>
        <taxon>Ascomycota</taxon>
        <taxon>Pezizomycotina</taxon>
        <taxon>Leotiomycetes</taxon>
        <taxon>Erysiphales</taxon>
        <taxon>Erysiphaceae</taxon>
        <taxon>Erysiphe</taxon>
    </lineage>
</organism>
<feature type="transmembrane region" description="Helical" evidence="1">
    <location>
        <begin position="1511"/>
        <end position="1544"/>
    </location>
</feature>
<dbReference type="PROSITE" id="PS50075">
    <property type="entry name" value="CARRIER"/>
    <property type="match status" value="1"/>
</dbReference>
<feature type="transmembrane region" description="Helical" evidence="1">
    <location>
        <begin position="1577"/>
        <end position="1596"/>
    </location>
</feature>
<evidence type="ECO:0000313" key="4">
    <source>
        <dbReference type="Proteomes" id="UP000237438"/>
    </source>
</evidence>
<dbReference type="OrthoDB" id="3633556at2759"/>
<feature type="transmembrane region" description="Helical" evidence="1">
    <location>
        <begin position="1119"/>
        <end position="1145"/>
    </location>
</feature>
<dbReference type="PANTHER" id="PTHR43201:SF10">
    <property type="entry name" value="CARRIER DOMAIN-CONTAINING PROTEIN"/>
    <property type="match status" value="1"/>
</dbReference>
<proteinExistence type="predicted"/>
<dbReference type="InterPro" id="IPR009081">
    <property type="entry name" value="PP-bd_ACP"/>
</dbReference>
<comment type="caution">
    <text evidence="3">The sequence shown here is derived from an EMBL/GenBank/DDBJ whole genome shotgun (WGS) entry which is preliminary data.</text>
</comment>
<feature type="transmembrane region" description="Helical" evidence="1">
    <location>
        <begin position="905"/>
        <end position="923"/>
    </location>
</feature>
<dbReference type="STRING" id="225359.A0A2S4PZP9"/>
<feature type="transmembrane region" description="Helical" evidence="1">
    <location>
        <begin position="1458"/>
        <end position="1475"/>
    </location>
</feature>
<feature type="transmembrane region" description="Helical" evidence="1">
    <location>
        <begin position="1481"/>
        <end position="1499"/>
    </location>
</feature>
<dbReference type="InterPro" id="IPR042099">
    <property type="entry name" value="ANL_N_sf"/>
</dbReference>
<keyword evidence="4" id="KW-1185">Reference proteome</keyword>
<dbReference type="SUPFAM" id="SSF56801">
    <property type="entry name" value="Acetyl-CoA synthetase-like"/>
    <property type="match status" value="1"/>
</dbReference>
<accession>A0A2S4PZP9</accession>
<dbReference type="EMBL" id="PEDP01000114">
    <property type="protein sequence ID" value="POS87514.1"/>
    <property type="molecule type" value="Genomic_DNA"/>
</dbReference>
<evidence type="ECO:0000259" key="2">
    <source>
        <dbReference type="PROSITE" id="PS50075"/>
    </source>
</evidence>
<keyword evidence="1" id="KW-0472">Membrane</keyword>
<feature type="non-terminal residue" evidence="3">
    <location>
        <position position="1703"/>
    </location>
</feature>
<keyword evidence="1" id="KW-1133">Transmembrane helix</keyword>
<feature type="domain" description="Carrier" evidence="2">
    <location>
        <begin position="780"/>
        <end position="857"/>
    </location>
</feature>
<dbReference type="GO" id="GO:0006631">
    <property type="term" value="P:fatty acid metabolic process"/>
    <property type="evidence" value="ECO:0007669"/>
    <property type="project" value="TreeGrafter"/>
</dbReference>
<evidence type="ECO:0000256" key="1">
    <source>
        <dbReference type="SAM" id="Phobius"/>
    </source>
</evidence>
<reference evidence="3 4" key="1">
    <citation type="submission" date="2017-10" db="EMBL/GenBank/DDBJ databases">
        <title>Development of genomic resources for the powdery mildew, Erysiphe pulchra.</title>
        <authorList>
            <person name="Wadl P.A."/>
            <person name="Mack B.M."/>
            <person name="Moore G."/>
            <person name="Beltz S.B."/>
        </authorList>
    </citation>
    <scope>NUCLEOTIDE SEQUENCE [LARGE SCALE GENOMIC DNA]</scope>
    <source>
        <strain evidence="3">Cflorida</strain>
    </source>
</reference>
<dbReference type="SUPFAM" id="SSF51161">
    <property type="entry name" value="Trimeric LpxA-like enzymes"/>
    <property type="match status" value="3"/>
</dbReference>
<keyword evidence="1" id="KW-0812">Transmembrane</keyword>
<dbReference type="Gene3D" id="2.160.10.10">
    <property type="entry name" value="Hexapeptide repeat proteins"/>
    <property type="match status" value="2"/>
</dbReference>
<protein>
    <recommendedName>
        <fullName evidence="2">Carrier domain-containing protein</fullName>
    </recommendedName>
</protein>
<dbReference type="InterPro" id="IPR045851">
    <property type="entry name" value="AMP-bd_C_sf"/>
</dbReference>
<dbReference type="Gene3D" id="3.30.300.30">
    <property type="match status" value="1"/>
</dbReference>
<feature type="transmembrane region" description="Helical" evidence="1">
    <location>
        <begin position="935"/>
        <end position="960"/>
    </location>
</feature>
<dbReference type="PANTHER" id="PTHR43201">
    <property type="entry name" value="ACYL-COA SYNTHETASE"/>
    <property type="match status" value="1"/>
</dbReference>
<feature type="transmembrane region" description="Helical" evidence="1">
    <location>
        <begin position="1172"/>
        <end position="1199"/>
    </location>
</feature>
<dbReference type="SUPFAM" id="SSF47336">
    <property type="entry name" value="ACP-like"/>
    <property type="match status" value="1"/>
</dbReference>
<dbReference type="InterPro" id="IPR000873">
    <property type="entry name" value="AMP-dep_synth/lig_dom"/>
</dbReference>
<evidence type="ECO:0000313" key="3">
    <source>
        <dbReference type="EMBL" id="POS87514.1"/>
    </source>
</evidence>
<dbReference type="GO" id="GO:0031956">
    <property type="term" value="F:medium-chain fatty acid-CoA ligase activity"/>
    <property type="evidence" value="ECO:0007669"/>
    <property type="project" value="TreeGrafter"/>
</dbReference>
<dbReference type="InterPro" id="IPR036736">
    <property type="entry name" value="ACP-like_sf"/>
</dbReference>
<dbReference type="Proteomes" id="UP000237438">
    <property type="component" value="Unassembled WGS sequence"/>
</dbReference>
<gene>
    <name evidence="3" type="ORF">EPUL_002323</name>
</gene>
<dbReference type="Gene3D" id="1.10.1200.10">
    <property type="entry name" value="ACP-like"/>
    <property type="match status" value="1"/>
</dbReference>
<dbReference type="Gene3D" id="3.40.50.12780">
    <property type="entry name" value="N-terminal domain of ligase-like"/>
    <property type="match status" value="1"/>
</dbReference>
<dbReference type="InterPro" id="IPR011004">
    <property type="entry name" value="Trimer_LpxA-like_sf"/>
</dbReference>